<reference evidence="2" key="1">
    <citation type="journal article" date="2019" name="bioRxiv">
        <title>The Genome of the Zebra Mussel, Dreissena polymorpha: A Resource for Invasive Species Research.</title>
        <authorList>
            <person name="McCartney M.A."/>
            <person name="Auch B."/>
            <person name="Kono T."/>
            <person name="Mallez S."/>
            <person name="Zhang Y."/>
            <person name="Obille A."/>
            <person name="Becker A."/>
            <person name="Abrahante J.E."/>
            <person name="Garbe J."/>
            <person name="Badalamenti J.P."/>
            <person name="Herman A."/>
            <person name="Mangelson H."/>
            <person name="Liachko I."/>
            <person name="Sullivan S."/>
            <person name="Sone E.D."/>
            <person name="Koren S."/>
            <person name="Silverstein K.A.T."/>
            <person name="Beckman K.B."/>
            <person name="Gohl D.M."/>
        </authorList>
    </citation>
    <scope>NUCLEOTIDE SEQUENCE</scope>
    <source>
        <strain evidence="2">Duluth1</strain>
        <tissue evidence="2">Whole animal</tissue>
    </source>
</reference>
<keyword evidence="1" id="KW-0472">Membrane</keyword>
<feature type="transmembrane region" description="Helical" evidence="1">
    <location>
        <begin position="172"/>
        <end position="193"/>
    </location>
</feature>
<feature type="transmembrane region" description="Helical" evidence="1">
    <location>
        <begin position="103"/>
        <end position="123"/>
    </location>
</feature>
<name>A0A9D4RNH6_DREPO</name>
<keyword evidence="3" id="KW-1185">Reference proteome</keyword>
<dbReference type="AlphaFoldDB" id="A0A9D4RNH6"/>
<keyword evidence="1" id="KW-0812">Transmembrane</keyword>
<dbReference type="EMBL" id="JAIWYP010000002">
    <property type="protein sequence ID" value="KAH3872837.1"/>
    <property type="molecule type" value="Genomic_DNA"/>
</dbReference>
<sequence>MIQEILKLLRREYILMNIMPAESVRPRLDRYAVYSTDDERQSVHSERSESLTLQDSGYVDLTYVKETCHTGNGDFVSPSSPAISTTTTDKWGSYWSRRERCCCFCNFVISITLVVLATIVVMASKGLLELKQQPTSGTAAENRQYTSEQEANVVTRQPCTTPRATEQAVSTFFIFIGHFDVIFIVLIICAPLARVKYRYLERKCIRLVKCLFYLHIVHK</sequence>
<reference evidence="2" key="2">
    <citation type="submission" date="2020-11" db="EMBL/GenBank/DDBJ databases">
        <authorList>
            <person name="McCartney M.A."/>
            <person name="Auch B."/>
            <person name="Kono T."/>
            <person name="Mallez S."/>
            <person name="Becker A."/>
            <person name="Gohl D.M."/>
            <person name="Silverstein K.A.T."/>
            <person name="Koren S."/>
            <person name="Bechman K.B."/>
            <person name="Herman A."/>
            <person name="Abrahante J.E."/>
            <person name="Garbe J."/>
        </authorList>
    </citation>
    <scope>NUCLEOTIDE SEQUENCE</scope>
    <source>
        <strain evidence="2">Duluth1</strain>
        <tissue evidence="2">Whole animal</tissue>
    </source>
</reference>
<evidence type="ECO:0000256" key="1">
    <source>
        <dbReference type="SAM" id="Phobius"/>
    </source>
</evidence>
<comment type="caution">
    <text evidence="2">The sequence shown here is derived from an EMBL/GenBank/DDBJ whole genome shotgun (WGS) entry which is preliminary data.</text>
</comment>
<evidence type="ECO:0000313" key="3">
    <source>
        <dbReference type="Proteomes" id="UP000828390"/>
    </source>
</evidence>
<evidence type="ECO:0000313" key="2">
    <source>
        <dbReference type="EMBL" id="KAH3872837.1"/>
    </source>
</evidence>
<organism evidence="2 3">
    <name type="scientific">Dreissena polymorpha</name>
    <name type="common">Zebra mussel</name>
    <name type="synonym">Mytilus polymorpha</name>
    <dbReference type="NCBI Taxonomy" id="45954"/>
    <lineage>
        <taxon>Eukaryota</taxon>
        <taxon>Metazoa</taxon>
        <taxon>Spiralia</taxon>
        <taxon>Lophotrochozoa</taxon>
        <taxon>Mollusca</taxon>
        <taxon>Bivalvia</taxon>
        <taxon>Autobranchia</taxon>
        <taxon>Heteroconchia</taxon>
        <taxon>Euheterodonta</taxon>
        <taxon>Imparidentia</taxon>
        <taxon>Neoheterodontei</taxon>
        <taxon>Myida</taxon>
        <taxon>Dreissenoidea</taxon>
        <taxon>Dreissenidae</taxon>
        <taxon>Dreissena</taxon>
    </lineage>
</organism>
<proteinExistence type="predicted"/>
<keyword evidence="1" id="KW-1133">Transmembrane helix</keyword>
<dbReference type="Proteomes" id="UP000828390">
    <property type="component" value="Unassembled WGS sequence"/>
</dbReference>
<accession>A0A9D4RNH6</accession>
<protein>
    <submittedName>
        <fullName evidence="2">Uncharacterized protein</fullName>
    </submittedName>
</protein>
<gene>
    <name evidence="2" type="ORF">DPMN_036060</name>
</gene>